<evidence type="ECO:0000256" key="12">
    <source>
        <dbReference type="ARBA" id="ARBA00025705"/>
    </source>
</evidence>
<comment type="similarity">
    <text evidence="1 15">Belongs to the precorrin methyltransferase family.</text>
</comment>
<dbReference type="Pfam" id="PF13241">
    <property type="entry name" value="NAD_binding_7"/>
    <property type="match status" value="1"/>
</dbReference>
<dbReference type="NCBIfam" id="TIGR01469">
    <property type="entry name" value="cobA_cysG_Cterm"/>
    <property type="match status" value="1"/>
</dbReference>
<evidence type="ECO:0000313" key="19">
    <source>
        <dbReference type="EMBL" id="CAD6512997.1"/>
    </source>
</evidence>
<evidence type="ECO:0000256" key="4">
    <source>
        <dbReference type="ARBA" id="ARBA00022603"/>
    </source>
</evidence>
<evidence type="ECO:0000256" key="1">
    <source>
        <dbReference type="ARBA" id="ARBA00005879"/>
    </source>
</evidence>
<keyword evidence="11 14" id="KW-0511">Multifunctional enzyme</keyword>
<comment type="catalytic activity">
    <reaction evidence="14">
        <text>siroheme + 2 H(+) = sirohydrochlorin + Fe(2+)</text>
        <dbReference type="Rhea" id="RHEA:24360"/>
        <dbReference type="ChEBI" id="CHEBI:15378"/>
        <dbReference type="ChEBI" id="CHEBI:29033"/>
        <dbReference type="ChEBI" id="CHEBI:58351"/>
        <dbReference type="ChEBI" id="CHEBI:60052"/>
        <dbReference type="EC" id="4.99.1.4"/>
    </reaction>
</comment>
<keyword evidence="10 14" id="KW-0627">Porphyrin biosynthesis</keyword>
<comment type="similarity">
    <text evidence="14">In the C-terminal section; belongs to the precorrin methyltransferase family.</text>
</comment>
<evidence type="ECO:0000256" key="10">
    <source>
        <dbReference type="ARBA" id="ARBA00023244"/>
    </source>
</evidence>
<dbReference type="NCBIfam" id="TIGR01470">
    <property type="entry name" value="cysG_Nterm"/>
    <property type="match status" value="1"/>
</dbReference>
<feature type="region of interest" description="Precorrin-2 dehydrogenase / sirohydrochlorin ferrochelatase" evidence="14">
    <location>
        <begin position="1"/>
        <end position="204"/>
    </location>
</feature>
<keyword evidence="3 14" id="KW-0169">Cobalamin biosynthesis</keyword>
<feature type="binding site" evidence="14">
    <location>
        <position position="411"/>
    </location>
    <ligand>
        <name>S-adenosyl-L-methionine</name>
        <dbReference type="ChEBI" id="CHEBI:59789"/>
    </ligand>
</feature>
<keyword evidence="9 14" id="KW-0456">Lyase</keyword>
<feature type="binding site" evidence="14">
    <location>
        <begin position="43"/>
        <end position="44"/>
    </location>
    <ligand>
        <name>NAD(+)</name>
        <dbReference type="ChEBI" id="CHEBI:57540"/>
    </ligand>
</feature>
<feature type="binding site" evidence="14">
    <location>
        <begin position="22"/>
        <end position="23"/>
    </location>
    <ligand>
        <name>NAD(+)</name>
        <dbReference type="ChEBI" id="CHEBI:57540"/>
    </ligand>
</feature>
<comment type="pathway">
    <text evidence="14">Cofactor biosynthesis; adenosylcobalamin biosynthesis; sirohydrochlorin from precorrin-2: step 1/1.</text>
</comment>
<comment type="similarity">
    <text evidence="14">In the N-terminal section; belongs to the precorrin-2 dehydrogenase / sirohydrochlorin ferrochelatase family.</text>
</comment>
<accession>A0A8E4F288</accession>
<feature type="binding site" evidence="14">
    <location>
        <position position="382"/>
    </location>
    <ligand>
        <name>S-adenosyl-L-methionine</name>
        <dbReference type="ChEBI" id="CHEBI:59789"/>
    </ligand>
</feature>
<evidence type="ECO:0000256" key="6">
    <source>
        <dbReference type="ARBA" id="ARBA00022691"/>
    </source>
</evidence>
<dbReference type="InterPro" id="IPR006366">
    <property type="entry name" value="CobA/CysG_C"/>
</dbReference>
<feature type="binding site" evidence="14">
    <location>
        <begin position="301"/>
        <end position="303"/>
    </location>
    <ligand>
        <name>S-adenosyl-L-methionine</name>
        <dbReference type="ChEBI" id="CHEBI:59789"/>
    </ligand>
</feature>
<evidence type="ECO:0000313" key="20">
    <source>
        <dbReference type="Proteomes" id="UP000683585"/>
    </source>
</evidence>
<evidence type="ECO:0000256" key="8">
    <source>
        <dbReference type="ARBA" id="ARBA00023027"/>
    </source>
</evidence>
<feature type="domain" description="Tetrapyrrole methylase" evidence="16">
    <location>
        <begin position="218"/>
        <end position="426"/>
    </location>
</feature>
<keyword evidence="7 14" id="KW-0560">Oxidoreductase</keyword>
<dbReference type="InterPro" id="IPR006367">
    <property type="entry name" value="Sirohaem_synthase_N"/>
</dbReference>
<dbReference type="Pfam" id="PF00590">
    <property type="entry name" value="TP_methylase"/>
    <property type="match status" value="1"/>
</dbReference>
<dbReference type="GO" id="GO:0009236">
    <property type="term" value="P:cobalamin biosynthetic process"/>
    <property type="evidence" value="ECO:0007669"/>
    <property type="project" value="UniProtKB-UniRule"/>
</dbReference>
<name>A0A8E4F288_9ENTR</name>
<comment type="catalytic activity">
    <reaction evidence="14">
        <text>uroporphyrinogen III + 2 S-adenosyl-L-methionine = precorrin-2 + 2 S-adenosyl-L-homocysteine + H(+)</text>
        <dbReference type="Rhea" id="RHEA:32459"/>
        <dbReference type="ChEBI" id="CHEBI:15378"/>
        <dbReference type="ChEBI" id="CHEBI:57308"/>
        <dbReference type="ChEBI" id="CHEBI:57856"/>
        <dbReference type="ChEBI" id="CHEBI:58827"/>
        <dbReference type="ChEBI" id="CHEBI:59789"/>
        <dbReference type="EC" id="2.1.1.107"/>
    </reaction>
</comment>
<evidence type="ECO:0000256" key="11">
    <source>
        <dbReference type="ARBA" id="ARBA00023268"/>
    </source>
</evidence>
<dbReference type="NCBIfam" id="NF004790">
    <property type="entry name" value="PRK06136.1"/>
    <property type="match status" value="1"/>
</dbReference>
<feature type="binding site" evidence="14">
    <location>
        <begin position="331"/>
        <end position="332"/>
    </location>
    <ligand>
        <name>S-adenosyl-L-methionine</name>
        <dbReference type="ChEBI" id="CHEBI:59789"/>
    </ligand>
</feature>
<evidence type="ECO:0000256" key="2">
    <source>
        <dbReference type="ARBA" id="ARBA00022553"/>
    </source>
</evidence>
<dbReference type="GO" id="GO:0032259">
    <property type="term" value="P:methylation"/>
    <property type="evidence" value="ECO:0007669"/>
    <property type="project" value="UniProtKB-KW"/>
</dbReference>
<dbReference type="PANTHER" id="PTHR45790">
    <property type="entry name" value="SIROHEME SYNTHASE-RELATED"/>
    <property type="match status" value="1"/>
</dbReference>
<dbReference type="PROSITE" id="PS00840">
    <property type="entry name" value="SUMT_2"/>
    <property type="match status" value="1"/>
</dbReference>
<dbReference type="NCBIfam" id="NF007922">
    <property type="entry name" value="PRK10637.1"/>
    <property type="match status" value="1"/>
</dbReference>
<feature type="binding site" evidence="14">
    <location>
        <position position="306"/>
    </location>
    <ligand>
        <name>S-adenosyl-L-methionine</name>
        <dbReference type="ChEBI" id="CHEBI:59789"/>
    </ligand>
</feature>
<dbReference type="PROSITE" id="PS00839">
    <property type="entry name" value="SUMT_1"/>
    <property type="match status" value="1"/>
</dbReference>
<dbReference type="GO" id="GO:0004851">
    <property type="term" value="F:uroporphyrin-III C-methyltransferase activity"/>
    <property type="evidence" value="ECO:0007669"/>
    <property type="project" value="UniProtKB-UniRule"/>
</dbReference>
<dbReference type="EMBL" id="LR890047">
    <property type="protein sequence ID" value="CAD6512997.1"/>
    <property type="molecule type" value="Genomic_DNA"/>
</dbReference>
<comment type="pathway">
    <text evidence="14">Porphyrin-containing compound metabolism; siroheme biosynthesis; sirohydrochlorin from precorrin-2: step 1/1.</text>
</comment>
<dbReference type="GO" id="GO:0019354">
    <property type="term" value="P:siroheme biosynthetic process"/>
    <property type="evidence" value="ECO:0007669"/>
    <property type="project" value="UniProtKB-UniRule"/>
</dbReference>
<dbReference type="GO" id="GO:0051266">
    <property type="term" value="F:sirohydrochlorin ferrochelatase activity"/>
    <property type="evidence" value="ECO:0007669"/>
    <property type="project" value="UniProtKB-EC"/>
</dbReference>
<feature type="region of interest" description="Uroporphyrinogen-III C-methyltransferase" evidence="14">
    <location>
        <begin position="216"/>
        <end position="457"/>
    </location>
</feature>
<evidence type="ECO:0000259" key="18">
    <source>
        <dbReference type="Pfam" id="PF14824"/>
    </source>
</evidence>
<dbReference type="InterPro" id="IPR012409">
    <property type="entry name" value="Sirohaem_synth"/>
</dbReference>
<protein>
    <recommendedName>
        <fullName evidence="14">Siroheme synthase</fullName>
    </recommendedName>
    <domain>
        <recommendedName>
            <fullName evidence="14">Uroporphyrinogen-III C-methyltransferase</fullName>
            <shortName evidence="14">Urogen III methylase</shortName>
            <ecNumber evidence="14">2.1.1.107</ecNumber>
        </recommendedName>
        <alternativeName>
            <fullName evidence="14">SUMT</fullName>
        </alternativeName>
        <alternativeName>
            <fullName evidence="14">Uroporphyrinogen III methylase</fullName>
            <shortName evidence="14">UROM</shortName>
        </alternativeName>
    </domain>
    <domain>
        <recommendedName>
            <fullName evidence="14">Precorrin-2 dehydrogenase</fullName>
            <ecNumber evidence="14">1.3.1.76</ecNumber>
        </recommendedName>
    </domain>
    <domain>
        <recommendedName>
            <fullName evidence="14">Sirohydrochlorin ferrochelatase</fullName>
            <ecNumber evidence="14">4.99.1.4</ecNumber>
        </recommendedName>
    </domain>
</protein>
<keyword evidence="20" id="KW-1185">Reference proteome</keyword>
<organism evidence="19 20">
    <name type="scientific">Candidatus Profftia tarda</name>
    <dbReference type="NCBI Taxonomy" id="1177216"/>
    <lineage>
        <taxon>Bacteria</taxon>
        <taxon>Pseudomonadati</taxon>
        <taxon>Pseudomonadota</taxon>
        <taxon>Gammaproteobacteria</taxon>
        <taxon>Enterobacterales</taxon>
        <taxon>Enterobacteriaceae</taxon>
        <taxon>Candidatus Profftia</taxon>
    </lineage>
</organism>
<evidence type="ECO:0000259" key="16">
    <source>
        <dbReference type="Pfam" id="PF00590"/>
    </source>
</evidence>
<reference evidence="19" key="1">
    <citation type="submission" date="2020-10" db="EMBL/GenBank/DDBJ databases">
        <authorList>
            <person name="Szabo G."/>
        </authorList>
    </citation>
    <scope>NUCLEOTIDE SEQUENCE</scope>
    <source>
        <strain evidence="19">PROFFT</strain>
    </source>
</reference>
<feature type="modified residue" description="Phosphoserine" evidence="14">
    <location>
        <position position="128"/>
    </location>
</feature>
<dbReference type="RefSeq" id="WP_216782423.1">
    <property type="nucleotide sequence ID" value="NZ_LR890047.1"/>
</dbReference>
<dbReference type="InterPro" id="IPR003043">
    <property type="entry name" value="Uropor_MeTrfase_CS"/>
</dbReference>
<dbReference type="FunFam" id="3.30.950.10:FF:000001">
    <property type="entry name" value="Siroheme synthase"/>
    <property type="match status" value="1"/>
</dbReference>
<dbReference type="EC" id="1.3.1.76" evidence="14"/>
<feature type="binding site" evidence="14">
    <location>
        <position position="225"/>
    </location>
    <ligand>
        <name>S-adenosyl-L-methionine</name>
        <dbReference type="ChEBI" id="CHEBI:59789"/>
    </ligand>
</feature>
<evidence type="ECO:0000256" key="9">
    <source>
        <dbReference type="ARBA" id="ARBA00023239"/>
    </source>
</evidence>
<dbReference type="Pfam" id="PF10414">
    <property type="entry name" value="CysG_dimeriser"/>
    <property type="match status" value="1"/>
</dbReference>
<dbReference type="InterPro" id="IPR000878">
    <property type="entry name" value="4pyrrol_Mease"/>
</dbReference>
<evidence type="ECO:0000256" key="3">
    <source>
        <dbReference type="ARBA" id="ARBA00022573"/>
    </source>
</evidence>
<sequence length="457" mass="50846">MDYLPIFCKLRDKECLLVGGGKIAERKARILMEAGAIITVNARYFTPQFDIWGKDGKIKQAYGDFSADLLRGVWLVIAATNNQIINDLVYQKASAGQIFCNVVDSPKSASFIMPSIIDRSPMMIAISSGGRSPVLSRLLREKLEANIPQHLGPLARLAGDLRQQVKDKISSITLRRRFWERLFMHDRLAQSLGNKDYRMVQKHINHLFEKPLENRGEVILVGAGPGDPGLLTLKGLQEIQKADVIVYDRLVSDDIMHLVRRDAELIFVGKRAGYHCVSQNDINQMMLRNACNGKRVVRLKGGDPFIFGRGGEELEILSKECISFSVVPGITAASGCSAYSGIPLTHRDYAQSVRLVTGHARKNKSLDWPSLAAKNQTLVFYMGRNQAAEIQTNLIKHGMSISMPVALVEKGTSVQQKVITGKLTALTELAHHVDTPSLIIIGKVVLLRDKLNWFMTF</sequence>
<dbReference type="EC" id="2.1.1.107" evidence="14"/>
<dbReference type="Pfam" id="PF14824">
    <property type="entry name" value="Sirohm_synth_M"/>
    <property type="match status" value="1"/>
</dbReference>
<keyword evidence="4 14" id="KW-0489">Methyltransferase</keyword>
<evidence type="ECO:0000256" key="15">
    <source>
        <dbReference type="RuleBase" id="RU003960"/>
    </source>
</evidence>
<keyword evidence="2 14" id="KW-0597">Phosphoprotein</keyword>
<dbReference type="InterPro" id="IPR028281">
    <property type="entry name" value="Sirohaem_synthase_central"/>
</dbReference>
<dbReference type="PIRSF" id="PIRSF036426">
    <property type="entry name" value="Sirohaem_synth"/>
    <property type="match status" value="1"/>
</dbReference>
<dbReference type="FunFam" id="3.40.1010.10:FF:000001">
    <property type="entry name" value="Siroheme synthase"/>
    <property type="match status" value="1"/>
</dbReference>
<evidence type="ECO:0000256" key="13">
    <source>
        <dbReference type="ARBA" id="ARBA00060548"/>
    </source>
</evidence>
<dbReference type="GO" id="GO:0043115">
    <property type="term" value="F:precorrin-2 dehydrogenase activity"/>
    <property type="evidence" value="ECO:0007669"/>
    <property type="project" value="UniProtKB-UniRule"/>
</dbReference>
<feature type="domain" description="Sirohaem synthase dimerisation" evidence="17">
    <location>
        <begin position="150"/>
        <end position="206"/>
    </location>
</feature>
<dbReference type="InterPro" id="IPR019478">
    <property type="entry name" value="Sirohaem_synthase_dimer_dom"/>
</dbReference>
<dbReference type="PANTHER" id="PTHR45790:SF1">
    <property type="entry name" value="SIROHEME SYNTHASE"/>
    <property type="match status" value="1"/>
</dbReference>
<proteinExistence type="inferred from homology"/>
<feature type="active site" description="Proton acceptor" evidence="14">
    <location>
        <position position="248"/>
    </location>
</feature>
<evidence type="ECO:0000256" key="14">
    <source>
        <dbReference type="HAMAP-Rule" id="MF_01646"/>
    </source>
</evidence>
<dbReference type="CDD" id="cd11642">
    <property type="entry name" value="SUMT"/>
    <property type="match status" value="1"/>
</dbReference>
<comment type="pathway">
    <text evidence="12 14">Porphyrin-containing compound metabolism; siroheme biosynthesis; precorrin-2 from uroporphyrinogen III: step 1/1.</text>
</comment>
<dbReference type="UniPathway" id="UPA00262">
    <property type="reaction ID" value="UER00211"/>
</dbReference>
<dbReference type="AlphaFoldDB" id="A0A8E4F288"/>
<comment type="catalytic activity">
    <reaction evidence="14">
        <text>precorrin-2 + NAD(+) = sirohydrochlorin + NADH + 2 H(+)</text>
        <dbReference type="Rhea" id="RHEA:15613"/>
        <dbReference type="ChEBI" id="CHEBI:15378"/>
        <dbReference type="ChEBI" id="CHEBI:57540"/>
        <dbReference type="ChEBI" id="CHEBI:57945"/>
        <dbReference type="ChEBI" id="CHEBI:58351"/>
        <dbReference type="ChEBI" id="CHEBI:58827"/>
        <dbReference type="EC" id="1.3.1.76"/>
    </reaction>
</comment>
<dbReference type="Proteomes" id="UP000683585">
    <property type="component" value="Chromosome"/>
</dbReference>
<keyword evidence="5 14" id="KW-0808">Transferase</keyword>
<dbReference type="InterPro" id="IPR050161">
    <property type="entry name" value="Siro_Cobalamin_biosynth"/>
</dbReference>
<evidence type="ECO:0000256" key="7">
    <source>
        <dbReference type="ARBA" id="ARBA00023002"/>
    </source>
</evidence>
<keyword evidence="6 14" id="KW-0949">S-adenosyl-L-methionine</keyword>
<comment type="pathway">
    <text evidence="13 14">Cofactor biosynthesis; adenosylcobalamin biosynthesis; precorrin-2 from uroporphyrinogen III: step 1/1.</text>
</comment>
<evidence type="ECO:0000259" key="17">
    <source>
        <dbReference type="Pfam" id="PF10414"/>
    </source>
</evidence>
<dbReference type="EC" id="4.99.1.4" evidence="14"/>
<dbReference type="FunFam" id="3.30.160.110:FF:000001">
    <property type="entry name" value="Siroheme synthase"/>
    <property type="match status" value="1"/>
</dbReference>
<keyword evidence="8 14" id="KW-0520">NAD</keyword>
<evidence type="ECO:0000256" key="5">
    <source>
        <dbReference type="ARBA" id="ARBA00022679"/>
    </source>
</evidence>
<comment type="function">
    <text evidence="14">Multifunctional enzyme that catalyzes the SAM-dependent methylations of uroporphyrinogen III at position C-2 and C-7 to form precorrin-2 via precorrin-1. Then it catalyzes the NAD-dependent ring dehydrogenation of precorrin-2 to yield sirohydrochlorin. Finally, it catalyzes the ferrochelation of sirohydrochlorin to yield siroheme.</text>
</comment>
<dbReference type="UniPathway" id="UPA00148">
    <property type="reaction ID" value="UER00211"/>
</dbReference>
<gene>
    <name evidence="14 19" type="primary">cysG</name>
    <name evidence="19" type="ORF">PROFFT_A_06760</name>
</gene>
<dbReference type="GO" id="GO:0051287">
    <property type="term" value="F:NAD binding"/>
    <property type="evidence" value="ECO:0007669"/>
    <property type="project" value="InterPro"/>
</dbReference>
<dbReference type="KEGG" id="ptf:PROFFT_A_06760"/>
<feature type="domain" description="Siroheme synthase central" evidence="18">
    <location>
        <begin position="121"/>
        <end position="145"/>
    </location>
</feature>
<comment type="pathway">
    <text evidence="14">Porphyrin-containing compound metabolism; siroheme biosynthesis; siroheme from sirohydrochlorin: step 1/1.</text>
</comment>
<feature type="active site" description="Proton donor" evidence="14">
    <location>
        <position position="270"/>
    </location>
</feature>
<dbReference type="HAMAP" id="MF_01646">
    <property type="entry name" value="Siroheme_synth"/>
    <property type="match status" value="1"/>
</dbReference>